<protein>
    <submittedName>
        <fullName evidence="1">Uncharacterized protein</fullName>
    </submittedName>
</protein>
<gene>
    <name evidence="1" type="ORF">g.26226</name>
</gene>
<evidence type="ECO:0000313" key="1">
    <source>
        <dbReference type="EMBL" id="MBY78296.1"/>
    </source>
</evidence>
<accession>A0A2S2QKM4</accession>
<organism evidence="1">
    <name type="scientific">Sipha flava</name>
    <name type="common">yellow sugarcane aphid</name>
    <dbReference type="NCBI Taxonomy" id="143950"/>
    <lineage>
        <taxon>Eukaryota</taxon>
        <taxon>Metazoa</taxon>
        <taxon>Ecdysozoa</taxon>
        <taxon>Arthropoda</taxon>
        <taxon>Hexapoda</taxon>
        <taxon>Insecta</taxon>
        <taxon>Pterygota</taxon>
        <taxon>Neoptera</taxon>
        <taxon>Paraneoptera</taxon>
        <taxon>Hemiptera</taxon>
        <taxon>Sternorrhyncha</taxon>
        <taxon>Aphidomorpha</taxon>
        <taxon>Aphidoidea</taxon>
        <taxon>Aphididae</taxon>
        <taxon>Sipha</taxon>
    </lineage>
</organism>
<dbReference type="AlphaFoldDB" id="A0A2S2QKM4"/>
<name>A0A2S2QKM4_9HEMI</name>
<proteinExistence type="predicted"/>
<reference evidence="1" key="1">
    <citation type="submission" date="2018-04" db="EMBL/GenBank/DDBJ databases">
        <title>Transcriptome assembly of Sipha flava.</title>
        <authorList>
            <person name="Scully E.D."/>
            <person name="Geib S.M."/>
            <person name="Palmer N.A."/>
            <person name="Koch K."/>
            <person name="Bradshaw J."/>
            <person name="Heng-Moss T."/>
            <person name="Sarath G."/>
        </authorList>
    </citation>
    <scope>NUCLEOTIDE SEQUENCE</scope>
</reference>
<dbReference type="EMBL" id="GGMS01009093">
    <property type="protein sequence ID" value="MBY78296.1"/>
    <property type="molecule type" value="Transcribed_RNA"/>
</dbReference>
<sequence length="121" mass="14098">MLLPIENDSTIYVFYYLGICNKFTSDTIQSCHVYANTKIQVVFVLIYLFIHRSIRKKKIEDSSCVDNSKYPSLVKKVKKRINQLVKCSDKSAVAYRHCYRMFYIIVPPISSNSNQIKSKSE</sequence>